<keyword evidence="7" id="KW-1185">Reference proteome</keyword>
<keyword evidence="2" id="KW-0808">Transferase</keyword>
<sequence>MTDTAADDRGLPSGTAARTAKLASLPLGFAGRAMSGWGRRLTGQGADEVNAEMSAKAAEQLFQVLGTLKGGAMKFGQALSVFEAAVPDEYAAPYREALTKLQSAAPPMPAKQTHRVLDEQLGSAWRTRFSAFDDEPAASASIGQVHRAIWHDGREVAVKVQYPGADEALRSDLRQLMRFSRLFQTLAPGTEVKPLLAELSDRMNEELDYRGEADYQRAFAAEFDGDPQFVVPKVVASAPKVVVTEWVTGTPLASIIADGDTATRDKAGQLLLEFHYSSPERVRLLHSDPHPGNFLLRDDGRLCVIDFGAVARLPRGIPRGLGEITRLALDGKQEELMTVLREHRFITATTSVKAEDVLAYLAPFTEPLADRTFTFSRDWLQGQAARVGDIGSKDFRTGRLLNLPAEYLLIHRTTAGNTGILCQLGATVAVRDIAEKWIPGFAD</sequence>
<evidence type="ECO:0000313" key="6">
    <source>
        <dbReference type="EMBL" id="MFC6870982.1"/>
    </source>
</evidence>
<proteinExistence type="inferred from homology"/>
<dbReference type="Proteomes" id="UP001596337">
    <property type="component" value="Unassembled WGS sequence"/>
</dbReference>
<protein>
    <submittedName>
        <fullName evidence="6">ABC1 kinase family protein</fullName>
    </submittedName>
</protein>
<dbReference type="PANTHER" id="PTHR43851">
    <property type="match status" value="1"/>
</dbReference>
<dbReference type="GO" id="GO:0016301">
    <property type="term" value="F:kinase activity"/>
    <property type="evidence" value="ECO:0007669"/>
    <property type="project" value="UniProtKB-KW"/>
</dbReference>
<keyword evidence="6" id="KW-0418">Kinase</keyword>
<evidence type="ECO:0000256" key="4">
    <source>
        <dbReference type="ARBA" id="ARBA00022840"/>
    </source>
</evidence>
<accession>A0ABW2C8F0</accession>
<comment type="caution">
    <text evidence="6">The sequence shown here is derived from an EMBL/GenBank/DDBJ whole genome shotgun (WGS) entry which is preliminary data.</text>
</comment>
<dbReference type="InterPro" id="IPR011009">
    <property type="entry name" value="Kinase-like_dom_sf"/>
</dbReference>
<feature type="domain" description="ABC1 atypical kinase-like" evidence="5">
    <location>
        <begin position="100"/>
        <end position="330"/>
    </location>
</feature>
<keyword evidence="4" id="KW-0067">ATP-binding</keyword>
<dbReference type="InterPro" id="IPR004147">
    <property type="entry name" value="ABC1_dom"/>
</dbReference>
<organism evidence="6 7">
    <name type="scientific">Haloechinothrix salitolerans</name>
    <dbReference type="NCBI Taxonomy" id="926830"/>
    <lineage>
        <taxon>Bacteria</taxon>
        <taxon>Bacillati</taxon>
        <taxon>Actinomycetota</taxon>
        <taxon>Actinomycetes</taxon>
        <taxon>Pseudonocardiales</taxon>
        <taxon>Pseudonocardiaceae</taxon>
        <taxon>Haloechinothrix</taxon>
    </lineage>
</organism>
<dbReference type="CDD" id="cd13970">
    <property type="entry name" value="ABC1_ADCK3"/>
    <property type="match status" value="1"/>
</dbReference>
<dbReference type="InterPro" id="IPR051409">
    <property type="entry name" value="Atypical_kinase_ADCK"/>
</dbReference>
<dbReference type="InterPro" id="IPR034646">
    <property type="entry name" value="ADCK3_dom"/>
</dbReference>
<evidence type="ECO:0000313" key="7">
    <source>
        <dbReference type="Proteomes" id="UP001596337"/>
    </source>
</evidence>
<dbReference type="SUPFAM" id="SSF56112">
    <property type="entry name" value="Protein kinase-like (PK-like)"/>
    <property type="match status" value="1"/>
</dbReference>
<name>A0ABW2C8F0_9PSEU</name>
<evidence type="ECO:0000256" key="2">
    <source>
        <dbReference type="ARBA" id="ARBA00022679"/>
    </source>
</evidence>
<dbReference type="EMBL" id="JBHSXX010000001">
    <property type="protein sequence ID" value="MFC6870982.1"/>
    <property type="molecule type" value="Genomic_DNA"/>
</dbReference>
<reference evidence="7" key="1">
    <citation type="journal article" date="2019" name="Int. J. Syst. Evol. Microbiol.">
        <title>The Global Catalogue of Microorganisms (GCM) 10K type strain sequencing project: providing services to taxonomists for standard genome sequencing and annotation.</title>
        <authorList>
            <consortium name="The Broad Institute Genomics Platform"/>
            <consortium name="The Broad Institute Genome Sequencing Center for Infectious Disease"/>
            <person name="Wu L."/>
            <person name="Ma J."/>
        </authorList>
    </citation>
    <scope>NUCLEOTIDE SEQUENCE [LARGE SCALE GENOMIC DNA]</scope>
    <source>
        <strain evidence="7">KCTC 32255</strain>
    </source>
</reference>
<evidence type="ECO:0000256" key="3">
    <source>
        <dbReference type="ARBA" id="ARBA00022741"/>
    </source>
</evidence>
<evidence type="ECO:0000259" key="5">
    <source>
        <dbReference type="Pfam" id="PF03109"/>
    </source>
</evidence>
<comment type="similarity">
    <text evidence="1">Belongs to the protein kinase superfamily. ADCK protein kinase family.</text>
</comment>
<dbReference type="PANTHER" id="PTHR43851:SF3">
    <property type="entry name" value="COENZYME Q8"/>
    <property type="match status" value="1"/>
</dbReference>
<dbReference type="Pfam" id="PF03109">
    <property type="entry name" value="ABC1"/>
    <property type="match status" value="1"/>
</dbReference>
<dbReference type="RefSeq" id="WP_345399720.1">
    <property type="nucleotide sequence ID" value="NZ_BAABLA010000093.1"/>
</dbReference>
<evidence type="ECO:0000256" key="1">
    <source>
        <dbReference type="ARBA" id="ARBA00009670"/>
    </source>
</evidence>
<gene>
    <name evidence="6" type="ORF">ACFQGD_28045</name>
</gene>
<keyword evidence="3" id="KW-0547">Nucleotide-binding</keyword>